<dbReference type="PRINTS" id="PR00081">
    <property type="entry name" value="GDHRDH"/>
</dbReference>
<dbReference type="Pfam" id="PF13561">
    <property type="entry name" value="adh_short_C2"/>
    <property type="match status" value="1"/>
</dbReference>
<dbReference type="CDD" id="cd05233">
    <property type="entry name" value="SDR_c"/>
    <property type="match status" value="1"/>
</dbReference>
<dbReference type="PANTHER" id="PTHR42879:SF2">
    <property type="entry name" value="3-OXOACYL-[ACYL-CARRIER-PROTEIN] REDUCTASE FABG"/>
    <property type="match status" value="1"/>
</dbReference>
<dbReference type="PANTHER" id="PTHR42879">
    <property type="entry name" value="3-OXOACYL-(ACYL-CARRIER-PROTEIN) REDUCTASE"/>
    <property type="match status" value="1"/>
</dbReference>
<name>A0A2T0REV6_9RHOB</name>
<protein>
    <submittedName>
        <fullName evidence="2">NAD(P)-dependent dehydrogenase (Short-subunit alcohol dehydrogenase family)</fullName>
    </submittedName>
</protein>
<dbReference type="AlphaFoldDB" id="A0A2T0REV6"/>
<dbReference type="InterPro" id="IPR036291">
    <property type="entry name" value="NAD(P)-bd_dom_sf"/>
</dbReference>
<dbReference type="FunFam" id="3.40.50.720:FF:000084">
    <property type="entry name" value="Short-chain dehydrogenase reductase"/>
    <property type="match status" value="1"/>
</dbReference>
<reference evidence="2 3" key="1">
    <citation type="submission" date="2018-03" db="EMBL/GenBank/DDBJ databases">
        <title>Genomic Encyclopedia of Archaeal and Bacterial Type Strains, Phase II (KMG-II): from individual species to whole genera.</title>
        <authorList>
            <person name="Goeker M."/>
        </authorList>
    </citation>
    <scope>NUCLEOTIDE SEQUENCE [LARGE SCALE GENOMIC DNA]</scope>
    <source>
        <strain evidence="2 3">DSM 29328</strain>
    </source>
</reference>
<dbReference type="GO" id="GO:0032787">
    <property type="term" value="P:monocarboxylic acid metabolic process"/>
    <property type="evidence" value="ECO:0007669"/>
    <property type="project" value="UniProtKB-ARBA"/>
</dbReference>
<dbReference type="InterPro" id="IPR002347">
    <property type="entry name" value="SDR_fam"/>
</dbReference>
<proteinExistence type="inferred from homology"/>
<keyword evidence="3" id="KW-1185">Reference proteome</keyword>
<dbReference type="Gene3D" id="3.40.50.720">
    <property type="entry name" value="NAD(P)-binding Rossmann-like Domain"/>
    <property type="match status" value="1"/>
</dbReference>
<dbReference type="InterPro" id="IPR050259">
    <property type="entry name" value="SDR"/>
</dbReference>
<accession>A0A2T0REV6</accession>
<evidence type="ECO:0000313" key="3">
    <source>
        <dbReference type="Proteomes" id="UP000239480"/>
    </source>
</evidence>
<dbReference type="InterPro" id="IPR020904">
    <property type="entry name" value="Sc_DH/Rdtase_CS"/>
</dbReference>
<evidence type="ECO:0000256" key="1">
    <source>
        <dbReference type="ARBA" id="ARBA00006484"/>
    </source>
</evidence>
<dbReference type="SUPFAM" id="SSF51735">
    <property type="entry name" value="NAD(P)-binding Rossmann-fold domains"/>
    <property type="match status" value="1"/>
</dbReference>
<gene>
    <name evidence="2" type="ORF">CLV78_1194</name>
</gene>
<dbReference type="Proteomes" id="UP000239480">
    <property type="component" value="Unassembled WGS sequence"/>
</dbReference>
<comment type="similarity">
    <text evidence="1">Belongs to the short-chain dehydrogenases/reductases (SDR) family.</text>
</comment>
<sequence length="257" mass="26886">MSFEGKKIVITGAAMGIGAEIALDLVGRGAEVALGDFSPLKKTVARIAEAGGKCHALKLDVTDENAVRSFASDAAAALGTVDGLVNNAGSNGECQLVEDMPLAAWNKTISTNLTGTMLVTREFIPALKQAGGNVVNVASNVARRGLPYRADYVCSKWGLLGLTQTLALELAESGVRVNAICPGPVEGERIEQLVANHAKAEGRSFEEMRADWVSGSPMKRFIQTSEVTSVVAFLLDEATSSAMTGQALNITAGMIMT</sequence>
<organism evidence="2 3">
    <name type="scientific">Aliiruegeria haliotis</name>
    <dbReference type="NCBI Taxonomy" id="1280846"/>
    <lineage>
        <taxon>Bacteria</taxon>
        <taxon>Pseudomonadati</taxon>
        <taxon>Pseudomonadota</taxon>
        <taxon>Alphaproteobacteria</taxon>
        <taxon>Rhodobacterales</taxon>
        <taxon>Roseobacteraceae</taxon>
        <taxon>Aliiruegeria</taxon>
    </lineage>
</organism>
<comment type="caution">
    <text evidence="2">The sequence shown here is derived from an EMBL/GenBank/DDBJ whole genome shotgun (WGS) entry which is preliminary data.</text>
</comment>
<evidence type="ECO:0000313" key="2">
    <source>
        <dbReference type="EMBL" id="PRY19672.1"/>
    </source>
</evidence>
<dbReference type="EMBL" id="PVTD01000019">
    <property type="protein sequence ID" value="PRY19672.1"/>
    <property type="molecule type" value="Genomic_DNA"/>
</dbReference>
<dbReference type="PROSITE" id="PS00061">
    <property type="entry name" value="ADH_SHORT"/>
    <property type="match status" value="1"/>
</dbReference>
<dbReference type="PRINTS" id="PR00080">
    <property type="entry name" value="SDRFAMILY"/>
</dbReference>
<dbReference type="OrthoDB" id="9804774at2"/>
<dbReference type="RefSeq" id="WP_106208307.1">
    <property type="nucleotide sequence ID" value="NZ_PVTD01000019.1"/>
</dbReference>